<name>A0ABD6EWP7_9BILA</name>
<feature type="compositionally biased region" description="Polar residues" evidence="1">
    <location>
        <begin position="11"/>
        <end position="28"/>
    </location>
</feature>
<sequence length="138" mass="14550">MGDAAHGEHNPQASTSASVAINHHSANTETRESSVDQTHTATASESDEGGNYANEPEDGPLLGSARSNVSPTPFKYNVSCASSHHSLDVCPVVDDTESESRRNTHLALHSRSLSPLCMLLLLAKLSTTGSSLEPVLRS</sequence>
<evidence type="ECO:0000256" key="1">
    <source>
        <dbReference type="SAM" id="MobiDB-lite"/>
    </source>
</evidence>
<accession>A0ABD6EWP7</accession>
<dbReference type="AlphaFoldDB" id="A0ABD6EWP7"/>
<feature type="compositionally biased region" description="Polar residues" evidence="1">
    <location>
        <begin position="35"/>
        <end position="44"/>
    </location>
</feature>
<evidence type="ECO:0000313" key="2">
    <source>
        <dbReference type="EMBL" id="MFH4984321.1"/>
    </source>
</evidence>
<organism evidence="2 3">
    <name type="scientific">Gnathostoma spinigerum</name>
    <dbReference type="NCBI Taxonomy" id="75299"/>
    <lineage>
        <taxon>Eukaryota</taxon>
        <taxon>Metazoa</taxon>
        <taxon>Ecdysozoa</taxon>
        <taxon>Nematoda</taxon>
        <taxon>Chromadorea</taxon>
        <taxon>Rhabditida</taxon>
        <taxon>Spirurina</taxon>
        <taxon>Gnathostomatomorpha</taxon>
        <taxon>Gnathostomatoidea</taxon>
        <taxon>Gnathostomatidae</taxon>
        <taxon>Gnathostoma</taxon>
    </lineage>
</organism>
<protein>
    <submittedName>
        <fullName evidence="2">Uncharacterized protein</fullName>
    </submittedName>
</protein>
<gene>
    <name evidence="2" type="ORF">AB6A40_011030</name>
</gene>
<dbReference type="Proteomes" id="UP001608902">
    <property type="component" value="Unassembled WGS sequence"/>
</dbReference>
<keyword evidence="3" id="KW-1185">Reference proteome</keyword>
<comment type="caution">
    <text evidence="2">The sequence shown here is derived from an EMBL/GenBank/DDBJ whole genome shotgun (WGS) entry which is preliminary data.</text>
</comment>
<dbReference type="EMBL" id="JBGFUD010016651">
    <property type="protein sequence ID" value="MFH4984321.1"/>
    <property type="molecule type" value="Genomic_DNA"/>
</dbReference>
<reference evidence="2 3" key="1">
    <citation type="submission" date="2024-08" db="EMBL/GenBank/DDBJ databases">
        <title>Gnathostoma spinigerum genome.</title>
        <authorList>
            <person name="Gonzalez-Bertolin B."/>
            <person name="Monzon S."/>
            <person name="Zaballos A."/>
            <person name="Jimenez P."/>
            <person name="Dekumyoy P."/>
            <person name="Varona S."/>
            <person name="Cuesta I."/>
            <person name="Sumanam S."/>
            <person name="Adisakwattana P."/>
            <person name="Gasser R.B."/>
            <person name="Hernandez-Gonzalez A."/>
            <person name="Young N.D."/>
            <person name="Perteguer M.J."/>
        </authorList>
    </citation>
    <scope>NUCLEOTIDE SEQUENCE [LARGE SCALE GENOMIC DNA]</scope>
    <source>
        <strain evidence="2">AL3</strain>
        <tissue evidence="2">Liver</tissue>
    </source>
</reference>
<feature type="region of interest" description="Disordered" evidence="1">
    <location>
        <begin position="1"/>
        <end position="68"/>
    </location>
</feature>
<evidence type="ECO:0000313" key="3">
    <source>
        <dbReference type="Proteomes" id="UP001608902"/>
    </source>
</evidence>
<proteinExistence type="predicted"/>